<dbReference type="Proteomes" id="UP001595456">
    <property type="component" value="Unassembled WGS sequence"/>
</dbReference>
<organism evidence="1 2">
    <name type="scientific">Alteraurantiacibacter palmitatis</name>
    <dbReference type="NCBI Taxonomy" id="2054628"/>
    <lineage>
        <taxon>Bacteria</taxon>
        <taxon>Pseudomonadati</taxon>
        <taxon>Pseudomonadota</taxon>
        <taxon>Alphaproteobacteria</taxon>
        <taxon>Sphingomonadales</taxon>
        <taxon>Erythrobacteraceae</taxon>
        <taxon>Alteraurantiacibacter</taxon>
    </lineage>
</organism>
<evidence type="ECO:0000313" key="2">
    <source>
        <dbReference type="Proteomes" id="UP001595456"/>
    </source>
</evidence>
<comment type="caution">
    <text evidence="1">The sequence shown here is derived from an EMBL/GenBank/DDBJ whole genome shotgun (WGS) entry which is preliminary data.</text>
</comment>
<sequence>MARIDDLLKAALIEAGDKPADTAKSDEKKAYSEKISANIALAVAEELRQRGMSEARPAPPGELGGSGAERRMAGGIGAKKVDVTWSTEESGLILGISIKSINFKDNRTKNYQKNLTNRRGDMLIEAVTLHRRFPYAVLGGLFIFDAGAATDNTPKRRSTFENAHSRFRLFTGRDDPAGRDEQYEAFYFMLLDASSRHANYTLYRVGKHDEKIEIHDMICELVERVAVRNPDFYEYDDGSLRSVNS</sequence>
<reference evidence="2" key="1">
    <citation type="journal article" date="2019" name="Int. J. Syst. Evol. Microbiol.">
        <title>The Global Catalogue of Microorganisms (GCM) 10K type strain sequencing project: providing services to taxonomists for standard genome sequencing and annotation.</title>
        <authorList>
            <consortium name="The Broad Institute Genomics Platform"/>
            <consortium name="The Broad Institute Genome Sequencing Center for Infectious Disease"/>
            <person name="Wu L."/>
            <person name="Ma J."/>
        </authorList>
    </citation>
    <scope>NUCLEOTIDE SEQUENCE [LARGE SCALE GENOMIC DNA]</scope>
    <source>
        <strain evidence="2">KCTC 52607</strain>
    </source>
</reference>
<name>A0ABV7E5R6_9SPHN</name>
<accession>A0ABV7E5R6</accession>
<keyword evidence="2" id="KW-1185">Reference proteome</keyword>
<dbReference type="RefSeq" id="WP_336927120.1">
    <property type="nucleotide sequence ID" value="NZ_JBANRO010000011.1"/>
</dbReference>
<evidence type="ECO:0008006" key="3">
    <source>
        <dbReference type="Google" id="ProtNLM"/>
    </source>
</evidence>
<protein>
    <recommendedName>
        <fullName evidence="3">Restriction endonuclease</fullName>
    </recommendedName>
</protein>
<gene>
    <name evidence="1" type="ORF">ACFODU_04830</name>
</gene>
<proteinExistence type="predicted"/>
<dbReference type="EMBL" id="JBHRST010000007">
    <property type="protein sequence ID" value="MFC3097121.1"/>
    <property type="molecule type" value="Genomic_DNA"/>
</dbReference>
<evidence type="ECO:0000313" key="1">
    <source>
        <dbReference type="EMBL" id="MFC3097121.1"/>
    </source>
</evidence>